<gene>
    <name evidence="2" type="ORF">U732_3080</name>
</gene>
<evidence type="ECO:0000313" key="2">
    <source>
        <dbReference type="EMBL" id="KIE47577.1"/>
    </source>
</evidence>
<organism evidence="2 3">
    <name type="scientific">Clostridium argentinense CDC 2741</name>
    <dbReference type="NCBI Taxonomy" id="1418104"/>
    <lineage>
        <taxon>Bacteria</taxon>
        <taxon>Bacillati</taxon>
        <taxon>Bacillota</taxon>
        <taxon>Clostridia</taxon>
        <taxon>Eubacteriales</taxon>
        <taxon>Clostridiaceae</taxon>
        <taxon>Clostridium</taxon>
    </lineage>
</organism>
<dbReference type="Gene3D" id="3.40.1580.10">
    <property type="entry name" value="SMI1/KNR4-like"/>
    <property type="match status" value="1"/>
</dbReference>
<dbReference type="InterPro" id="IPR018958">
    <property type="entry name" value="Knr4/Smi1-like_dom"/>
</dbReference>
<sequence>MSILKQLSNRFSLDVVKEAAAKEDIELLKIKSSIEIPEEYIEIVKENIELEICVDGEVYIRIWGPKGCNELNEAYNIQKYLPESLAIGDDEGGGALMYLYGNEEFGIYLCRFGDLDIDEAIKISPSLKELLINNVGIDVLTA</sequence>
<proteinExistence type="predicted"/>
<dbReference type="InterPro" id="IPR037883">
    <property type="entry name" value="Knr4/Smi1-like_sf"/>
</dbReference>
<dbReference type="OrthoDB" id="2608740at2"/>
<evidence type="ECO:0000313" key="3">
    <source>
        <dbReference type="Proteomes" id="UP000031366"/>
    </source>
</evidence>
<dbReference type="SUPFAM" id="SSF160631">
    <property type="entry name" value="SMI1/KNR4-like"/>
    <property type="match status" value="1"/>
</dbReference>
<dbReference type="EMBL" id="AYSO01000014">
    <property type="protein sequence ID" value="KIE47577.1"/>
    <property type="molecule type" value="Genomic_DNA"/>
</dbReference>
<protein>
    <recommendedName>
        <fullName evidence="1">Knr4/Smi1-like domain-containing protein</fullName>
    </recommendedName>
</protein>
<name>A0A0C1R298_9CLOT</name>
<reference evidence="2 3" key="1">
    <citation type="journal article" date="2015" name="Infect. Genet. Evol.">
        <title>Genomic sequences of six botulinum neurotoxin-producing strains representing three clostridial species illustrate the mobility and diversity of botulinum neurotoxin genes.</title>
        <authorList>
            <person name="Smith T.J."/>
            <person name="Hill K.K."/>
            <person name="Xie G."/>
            <person name="Foley B.T."/>
            <person name="Williamson C.H."/>
            <person name="Foster J.T."/>
            <person name="Johnson S.L."/>
            <person name="Chertkov O."/>
            <person name="Teshima H."/>
            <person name="Gibbons H.S."/>
            <person name="Johnsky L.A."/>
            <person name="Karavis M.A."/>
            <person name="Smith L.A."/>
        </authorList>
    </citation>
    <scope>NUCLEOTIDE SEQUENCE [LARGE SCALE GENOMIC DNA]</scope>
    <source>
        <strain evidence="2 3">CDC 2741</strain>
    </source>
</reference>
<comment type="caution">
    <text evidence="2">The sequence shown here is derived from an EMBL/GenBank/DDBJ whole genome shotgun (WGS) entry which is preliminary data.</text>
</comment>
<dbReference type="Pfam" id="PF09346">
    <property type="entry name" value="SMI1_KNR4"/>
    <property type="match status" value="1"/>
</dbReference>
<dbReference type="RefSeq" id="WP_039631516.1">
    <property type="nucleotide sequence ID" value="NZ_AYSO01000014.1"/>
</dbReference>
<dbReference type="Proteomes" id="UP000031366">
    <property type="component" value="Unassembled WGS sequence"/>
</dbReference>
<feature type="domain" description="Knr4/Smi1-like" evidence="1">
    <location>
        <begin position="20"/>
        <end position="132"/>
    </location>
</feature>
<evidence type="ECO:0000259" key="1">
    <source>
        <dbReference type="Pfam" id="PF09346"/>
    </source>
</evidence>
<keyword evidence="3" id="KW-1185">Reference proteome</keyword>
<dbReference type="AlphaFoldDB" id="A0A0C1R298"/>
<accession>A0A0C1R298</accession>